<evidence type="ECO:0000256" key="3">
    <source>
        <dbReference type="ARBA" id="ARBA00022597"/>
    </source>
</evidence>
<keyword evidence="2 5" id="KW-0813">Transport</keyword>
<evidence type="ECO:0000256" key="4">
    <source>
        <dbReference type="ARBA" id="ARBA00022729"/>
    </source>
</evidence>
<dbReference type="InterPro" id="IPR006060">
    <property type="entry name" value="Maltose/Cyclodextrin-bd"/>
</dbReference>
<dbReference type="PANTHER" id="PTHR30061">
    <property type="entry name" value="MALTOSE-BINDING PERIPLASMIC PROTEIN"/>
    <property type="match status" value="1"/>
</dbReference>
<dbReference type="PATRIC" id="fig|217031.6.peg.2993"/>
<dbReference type="EMBL" id="LDJR01000054">
    <property type="protein sequence ID" value="OAK69065.1"/>
    <property type="molecule type" value="Genomic_DNA"/>
</dbReference>
<accession>A0A177ZMN0</accession>
<dbReference type="SUPFAM" id="SSF53850">
    <property type="entry name" value="Periplasmic binding protein-like II"/>
    <property type="match status" value="1"/>
</dbReference>
<dbReference type="GO" id="GO:1901982">
    <property type="term" value="F:maltose binding"/>
    <property type="evidence" value="ECO:0007669"/>
    <property type="project" value="TreeGrafter"/>
</dbReference>
<dbReference type="GO" id="GO:0055052">
    <property type="term" value="C:ATP-binding cassette (ABC) transporter complex, substrate-binding subunit-containing"/>
    <property type="evidence" value="ECO:0007669"/>
    <property type="project" value="TreeGrafter"/>
</dbReference>
<keyword evidence="4 5" id="KW-0732">Signal</keyword>
<dbReference type="Proteomes" id="UP000077881">
    <property type="component" value="Unassembled WGS sequence"/>
</dbReference>
<gene>
    <name evidence="6" type="ORF">ABB05_13905</name>
</gene>
<dbReference type="Gene3D" id="3.40.190.10">
    <property type="entry name" value="Periplasmic binding protein-like II"/>
    <property type="match status" value="2"/>
</dbReference>
<evidence type="ECO:0000256" key="1">
    <source>
        <dbReference type="ARBA" id="ARBA00008520"/>
    </source>
</evidence>
<keyword evidence="7" id="KW-1185">Reference proteome</keyword>
<feature type="chain" id="PRO_5039757786" description="Maltodextrin-binding protein" evidence="5">
    <location>
        <begin position="23"/>
        <end position="426"/>
    </location>
</feature>
<comment type="similarity">
    <text evidence="1 5">Belongs to the bacterial solute-binding protein 1 family.</text>
</comment>
<dbReference type="GO" id="GO:0015144">
    <property type="term" value="F:carbohydrate transmembrane transporter activity"/>
    <property type="evidence" value="ECO:0007669"/>
    <property type="project" value="InterPro"/>
</dbReference>
<keyword evidence="3 5" id="KW-0762">Sugar transport</keyword>
<dbReference type="PROSITE" id="PS51257">
    <property type="entry name" value="PROKAR_LIPOPROTEIN"/>
    <property type="match status" value="1"/>
</dbReference>
<protein>
    <recommendedName>
        <fullName evidence="5">Maltodextrin-binding protein</fullName>
    </recommendedName>
</protein>
<evidence type="ECO:0000256" key="5">
    <source>
        <dbReference type="RuleBase" id="RU365005"/>
    </source>
</evidence>
<comment type="subcellular location">
    <subcellularLocation>
        <location evidence="5">Cell membrane</location>
        <topology evidence="5">Lipid-anchor</topology>
    </subcellularLocation>
</comment>
<evidence type="ECO:0000313" key="7">
    <source>
        <dbReference type="Proteomes" id="UP000077881"/>
    </source>
</evidence>
<keyword evidence="5" id="KW-0449">Lipoprotein</keyword>
<reference evidence="6 7" key="1">
    <citation type="submission" date="2015-05" db="EMBL/GenBank/DDBJ databases">
        <title>Comparison of genome.</title>
        <authorList>
            <person name="Zheng Z."/>
            <person name="Sun M."/>
        </authorList>
    </citation>
    <scope>NUCLEOTIDE SEQUENCE [LARGE SCALE GENOMIC DNA]</scope>
    <source>
        <strain evidence="6 7">G25-74</strain>
    </source>
</reference>
<dbReference type="GO" id="GO:0015768">
    <property type="term" value="P:maltose transport"/>
    <property type="evidence" value="ECO:0007669"/>
    <property type="project" value="TreeGrafter"/>
</dbReference>
<dbReference type="AlphaFoldDB" id="A0A177ZMN0"/>
<dbReference type="STRING" id="217031.ABB05_13905"/>
<dbReference type="PANTHER" id="PTHR30061:SF50">
    <property type="entry name" value="MALTOSE_MALTODEXTRIN-BINDING PERIPLASMIC PROTEIN"/>
    <property type="match status" value="1"/>
</dbReference>
<sequence length="426" mass="46440">MKGYKKYLYLLVGLALSLVLVGCGPQDDGEEKASGSKDSNKEYDLLVWEDQDKADGIEDAIAKFEEENDVKIKVVEKAYAKQIEDLRLDGPAGTGPDVLTMAGDQMGTAVTEGLLKDLNIGDDIQSIYTDEALLSQMVDGKLYGLPKAVETTVLYYNKELVSEEKLPETLDEWYELSKELTDGENFGLLALWDQIYYAQSVMGGYGGYIFGRDDNGAYDPTDIGLNNDGAIEAAEYMQKFYNDELFPTGIIGEQGINVLDSLFSEGKAAAVISGPWNLEPFAKAGIDYGVKALPKLPNGENMSAFVGVKSYNVSSFSKNQELAEKFVEFLTNEENSRTRYEVTKEVPAVKALADDPVVTESEAAAAVAEQSQYSELTPNIPEMNEVWTPVDAALQTIATGKATPKEALDQAVQTIKGQIEANHGGQ</sequence>
<evidence type="ECO:0000256" key="2">
    <source>
        <dbReference type="ARBA" id="ARBA00022448"/>
    </source>
</evidence>
<comment type="caution">
    <text evidence="6">The sequence shown here is derived from an EMBL/GenBank/DDBJ whole genome shotgun (WGS) entry which is preliminary data.</text>
</comment>
<dbReference type="OrthoDB" id="9766758at2"/>
<dbReference type="RefSeq" id="WP_057984426.1">
    <property type="nucleotide sequence ID" value="NZ_JAGGKH010000005.1"/>
</dbReference>
<proteinExistence type="inferred from homology"/>
<dbReference type="InterPro" id="IPR006059">
    <property type="entry name" value="SBP"/>
</dbReference>
<dbReference type="Pfam" id="PF13416">
    <property type="entry name" value="SBP_bac_8"/>
    <property type="match status" value="1"/>
</dbReference>
<dbReference type="GO" id="GO:0042956">
    <property type="term" value="P:maltodextrin transmembrane transport"/>
    <property type="evidence" value="ECO:0007669"/>
    <property type="project" value="TreeGrafter"/>
</dbReference>
<name>A0A177ZMN0_9BACI</name>
<keyword evidence="5" id="KW-1003">Cell membrane</keyword>
<keyword evidence="5" id="KW-0472">Membrane</keyword>
<organism evidence="6 7">
    <name type="scientific">Lederbergia galactosidilytica</name>
    <dbReference type="NCBI Taxonomy" id="217031"/>
    <lineage>
        <taxon>Bacteria</taxon>
        <taxon>Bacillati</taxon>
        <taxon>Bacillota</taxon>
        <taxon>Bacilli</taxon>
        <taxon>Bacillales</taxon>
        <taxon>Bacillaceae</taxon>
        <taxon>Lederbergia</taxon>
    </lineage>
</organism>
<evidence type="ECO:0000313" key="6">
    <source>
        <dbReference type="EMBL" id="OAK69065.1"/>
    </source>
</evidence>
<dbReference type="PRINTS" id="PR00181">
    <property type="entry name" value="MALTOSEBP"/>
</dbReference>
<feature type="signal peptide" evidence="5">
    <location>
        <begin position="1"/>
        <end position="22"/>
    </location>
</feature>